<dbReference type="InterPro" id="IPR029052">
    <property type="entry name" value="Metallo-depent_PP-like"/>
</dbReference>
<evidence type="ECO:0000313" key="2">
    <source>
        <dbReference type="EMBL" id="PWF27051.1"/>
    </source>
</evidence>
<organism evidence="2 3">
    <name type="scientific">Ancrocorticia populi</name>
    <dbReference type="NCBI Taxonomy" id="2175228"/>
    <lineage>
        <taxon>Bacteria</taxon>
        <taxon>Bacillati</taxon>
        <taxon>Actinomycetota</taxon>
        <taxon>Actinomycetes</taxon>
        <taxon>Actinomycetales</taxon>
        <taxon>Actinomycetaceae</taxon>
        <taxon>Ancrocorticia</taxon>
    </lineage>
</organism>
<proteinExistence type="predicted"/>
<dbReference type="PANTHER" id="PTHR31302:SF20">
    <property type="entry name" value="CONSERVED PROTEIN"/>
    <property type="match status" value="1"/>
</dbReference>
<dbReference type="RefSeq" id="WP_109092551.1">
    <property type="nucleotide sequence ID" value="NZ_CAMELQ010000038.1"/>
</dbReference>
<dbReference type="EMBL" id="QETB01000001">
    <property type="protein sequence ID" value="PWF27051.1"/>
    <property type="molecule type" value="Genomic_DNA"/>
</dbReference>
<feature type="domain" description="Calcineurin-like phosphoesterase" evidence="1">
    <location>
        <begin position="55"/>
        <end position="242"/>
    </location>
</feature>
<dbReference type="OrthoDB" id="9780884at2"/>
<comment type="caution">
    <text evidence="2">The sequence shown here is derived from an EMBL/GenBank/DDBJ whole genome shotgun (WGS) entry which is preliminary data.</text>
</comment>
<gene>
    <name evidence="2" type="ORF">DD236_01175</name>
</gene>
<accession>A0A2V1KBD8</accession>
<dbReference type="InterPro" id="IPR051158">
    <property type="entry name" value="Metallophosphoesterase_sf"/>
</dbReference>
<evidence type="ECO:0000313" key="3">
    <source>
        <dbReference type="Proteomes" id="UP000245283"/>
    </source>
</evidence>
<protein>
    <submittedName>
        <fullName evidence="2">Metallophosphoesterase</fullName>
    </submittedName>
</protein>
<evidence type="ECO:0000259" key="1">
    <source>
        <dbReference type="Pfam" id="PF00149"/>
    </source>
</evidence>
<dbReference type="Gene3D" id="3.60.21.10">
    <property type="match status" value="1"/>
</dbReference>
<dbReference type="SUPFAM" id="SSF56300">
    <property type="entry name" value="Metallo-dependent phosphatases"/>
    <property type="match status" value="1"/>
</dbReference>
<keyword evidence="3" id="KW-1185">Reference proteome</keyword>
<dbReference type="AlphaFoldDB" id="A0A2V1KBD8"/>
<dbReference type="GO" id="GO:0008758">
    <property type="term" value="F:UDP-2,3-diacylglucosamine hydrolase activity"/>
    <property type="evidence" value="ECO:0007669"/>
    <property type="project" value="TreeGrafter"/>
</dbReference>
<dbReference type="PANTHER" id="PTHR31302">
    <property type="entry name" value="TRANSMEMBRANE PROTEIN WITH METALLOPHOSPHOESTERASE DOMAIN-RELATED"/>
    <property type="match status" value="1"/>
</dbReference>
<dbReference type="Proteomes" id="UP000245283">
    <property type="component" value="Unassembled WGS sequence"/>
</dbReference>
<dbReference type="InterPro" id="IPR004843">
    <property type="entry name" value="Calcineurin-like_PHP"/>
</dbReference>
<dbReference type="GO" id="GO:0009245">
    <property type="term" value="P:lipid A biosynthetic process"/>
    <property type="evidence" value="ECO:0007669"/>
    <property type="project" value="TreeGrafter"/>
</dbReference>
<name>A0A2V1KBD8_9ACTO</name>
<reference evidence="3" key="1">
    <citation type="submission" date="2018-05" db="EMBL/GenBank/DDBJ databases">
        <authorList>
            <person name="Li Y."/>
        </authorList>
    </citation>
    <scope>NUCLEOTIDE SEQUENCE [LARGE SCALE GENOMIC DNA]</scope>
    <source>
        <strain evidence="3">sk1b4</strain>
    </source>
</reference>
<sequence length="326" mass="35552">MATSTLGRWTAGTFAAGAGAAIWGLTEAHAYTVRYRTILMDRNRLPQGSERSERLRVLHLSDIHLMPYQRKRLRWLASLASTQPDLVVFTGDQVASEKSLPLLMEALAPLAGTPGAFVYGSNDYYKPHAKNPFVYFKQKSPASHIKKRERELPWKEMTKDLESFGWVNMNNARSQITASGWPIELVGVDDPHIELDDYPVETSSSAQNGILKLGLTHAPYTHILDQMAREGCAAVFAGHTHGGQVCVPGYGALVTNCDLDPKHASGLFQWPPAGEGVMHGDGIVPSGTEPRPTSWVNVSAGIGTSPTAPVRVACRPEAIVLDFQLV</sequence>
<dbReference type="GO" id="GO:0016020">
    <property type="term" value="C:membrane"/>
    <property type="evidence" value="ECO:0007669"/>
    <property type="project" value="GOC"/>
</dbReference>
<dbReference type="Pfam" id="PF00149">
    <property type="entry name" value="Metallophos"/>
    <property type="match status" value="1"/>
</dbReference>